<dbReference type="KEGG" id="fae:FAES_4940"/>
<dbReference type="RefSeq" id="WP_015334038.1">
    <property type="nucleotide sequence ID" value="NC_020054.1"/>
</dbReference>
<keyword evidence="1" id="KW-0472">Membrane</keyword>
<organism evidence="2 3">
    <name type="scientific">Fibrella aestuarina BUZ 2</name>
    <dbReference type="NCBI Taxonomy" id="1166018"/>
    <lineage>
        <taxon>Bacteria</taxon>
        <taxon>Pseudomonadati</taxon>
        <taxon>Bacteroidota</taxon>
        <taxon>Cytophagia</taxon>
        <taxon>Cytophagales</taxon>
        <taxon>Spirosomataceae</taxon>
        <taxon>Fibrella</taxon>
    </lineage>
</organism>
<keyword evidence="1" id="KW-1133">Transmembrane helix</keyword>
<reference evidence="2 3" key="1">
    <citation type="journal article" date="2012" name="J. Bacteriol.">
        <title>Genome Sequence of Fibrella aestuarina BUZ 2T, a Filamentous Marine Bacterium.</title>
        <authorList>
            <person name="Filippini M."/>
            <person name="Qi W."/>
            <person name="Blom J."/>
            <person name="Goesmann A."/>
            <person name="Smits T.H."/>
            <person name="Bagheri H.C."/>
        </authorList>
    </citation>
    <scope>NUCLEOTIDE SEQUENCE [LARGE SCALE GENOMIC DNA]</scope>
    <source>
        <strain evidence="3">BUZ 2T</strain>
    </source>
</reference>
<dbReference type="eggNOG" id="ENOG502Z9Q8">
    <property type="taxonomic scope" value="Bacteria"/>
</dbReference>
<gene>
    <name evidence="2" type="ORF">FAES_4940</name>
</gene>
<evidence type="ECO:0000313" key="3">
    <source>
        <dbReference type="Proteomes" id="UP000011058"/>
    </source>
</evidence>
<dbReference type="OrthoDB" id="639802at2"/>
<dbReference type="AlphaFoldDB" id="I0KFN6"/>
<dbReference type="EMBL" id="HE796683">
    <property type="protein sequence ID" value="CCH02939.1"/>
    <property type="molecule type" value="Genomic_DNA"/>
</dbReference>
<dbReference type="PATRIC" id="fig|1166018.3.peg.1913"/>
<sequence length="454" mass="50265">MVAENGQDKAACYHQLDRCCLLVSEVFGNPNWEDWTNSDFVRLSHTLFRQTGVQISPNTLKRIFGKIRTGSRYYPQKATRDALAKYSGYTDWEHFVEASPQAESIPDQTIEVPDQPIVAVSVAVSPHPIGPSPQKRSGTWRWLAGLAVIALFIGGMATYRHFLTKPATTGAVQLICKNPIGENPHSANFQIRGLAGVADDPVPYVIEFGDGRRKPIEAEVSTALYNHYYEKPGRYFAVLKQGTLRLDTATIYLPTKGWVATAHMPHDTTRVYPIDVPGLFVGGRRSVGPLAAARAGVDTNRTFFIGFTNTQVTDIDADNFELTTQVVTSPDRAGVRCSQVGVTIYGESSQHTVDIIKPGCVYWAEMQFSDQHKSGSRDDVRFLGADLRRGGTLTLRVVDQRVQLFINGRRVHETSYKMPLKRIYGVTVEFAGVGAVNSFSLKDLKTGKPFDGNF</sequence>
<evidence type="ECO:0000256" key="1">
    <source>
        <dbReference type="SAM" id="Phobius"/>
    </source>
</evidence>
<accession>I0KFN6</accession>
<keyword evidence="3" id="KW-1185">Reference proteome</keyword>
<name>I0KFN6_9BACT</name>
<evidence type="ECO:0008006" key="4">
    <source>
        <dbReference type="Google" id="ProtNLM"/>
    </source>
</evidence>
<dbReference type="STRING" id="1166018.FAES_4940"/>
<dbReference type="HOGENOM" id="CLU_645182_0_0_10"/>
<proteinExistence type="predicted"/>
<dbReference type="Proteomes" id="UP000011058">
    <property type="component" value="Chromosome"/>
</dbReference>
<evidence type="ECO:0000313" key="2">
    <source>
        <dbReference type="EMBL" id="CCH02939.1"/>
    </source>
</evidence>
<keyword evidence="1" id="KW-0812">Transmembrane</keyword>
<feature type="transmembrane region" description="Helical" evidence="1">
    <location>
        <begin position="142"/>
        <end position="159"/>
    </location>
</feature>
<protein>
    <recommendedName>
        <fullName evidence="4">PKD domain-containing protein</fullName>
    </recommendedName>
</protein>